<accession>Q24D13</accession>
<gene>
    <name evidence="3" type="ORF">TTHERM_00711800</name>
</gene>
<dbReference type="EMBL" id="GG662338">
    <property type="protein sequence ID" value="EAS05595.2"/>
    <property type="molecule type" value="Genomic_DNA"/>
</dbReference>
<evidence type="ECO:0000256" key="2">
    <source>
        <dbReference type="SAM" id="MobiDB-lite"/>
    </source>
</evidence>
<sequence length="770" mass="90489">MLSSQRMYKKDLVLSEAIKTPTSSYINVASQSNIMNQNNAESQLNINNKIHSPRGIIQPRKSQPNLLQKTFYTPANETTQTSFRPSTQGTQSSRLPKKLTMQLNKISKLFVTELNGYENDEPTNSNYFHTTQFDDDGDSYQPRFFNKTTSKFGSRSISTASLVSRKKSDQAIESYKAASKKLRLFLKDQEANEAQNFVKPSIIKNGMESMKKISIVTPKASFSHGFSQIRDMKGYLNQEVLSHQINNNSQQSFRNQINKNNLNTTSQNTVTERFTTVPEQEQKIIQQINMSKFCSTITPGLEEELIIGKDKYNQLMQDIREKENKLKQLLRSNYKLDTNEIHQSIFLNEKIKNLQKEIDQINDQIFEQERLKESLSHMKEVRYKDSLINSKPLLLHLEINQHMSRFLNKTSDKLQTDAKKITQLFIEMVEAAHEKKRQEQVQKEQWKSSQIKQQKEQEAERLAEFESTMRQIVKNNQKEQRKQRAEDLKQKKIQEELQKNALAFHLQEQIDLFSNDFIYFHQSYPLVSSYKDLLDFCVHVKQNTQMLQNEEKEYKQINNQLQEEVNQLQSELQILKYSQETKTDQIIIQHNMQRHPNEFNREDDFINIPEFEKEYIENKRKYHFNANRVDRMVKEENHAEILLNGIHQRITDLIKKMPQTHKQRFNLKNFDYRELEESMSNLTFTIQNLQGLIQDIINGQIKSINLNKQPSIQEEQLQENYFMNVSKSYSNQTPQKELKDSQGFDFQINGHSIIDTTSKALIQVSQTPIS</sequence>
<evidence type="ECO:0000313" key="3">
    <source>
        <dbReference type="EMBL" id="EAS05595.2"/>
    </source>
</evidence>
<feature type="coiled-coil region" evidence="1">
    <location>
        <begin position="448"/>
        <end position="498"/>
    </location>
</feature>
<dbReference type="GeneID" id="7827798"/>
<evidence type="ECO:0000256" key="1">
    <source>
        <dbReference type="SAM" id="Coils"/>
    </source>
</evidence>
<keyword evidence="1" id="KW-0175">Coiled coil</keyword>
<feature type="coiled-coil region" evidence="1">
    <location>
        <begin position="309"/>
        <end position="371"/>
    </location>
</feature>
<feature type="coiled-coil region" evidence="1">
    <location>
        <begin position="540"/>
        <end position="578"/>
    </location>
</feature>
<protein>
    <submittedName>
        <fullName evidence="3">Uncharacterized protein</fullName>
    </submittedName>
</protein>
<keyword evidence="4" id="KW-1185">Reference proteome</keyword>
<name>Q24D13_TETTS</name>
<dbReference type="RefSeq" id="XP_001025840.2">
    <property type="nucleotide sequence ID" value="XM_001025840.2"/>
</dbReference>
<organism evidence="3 4">
    <name type="scientific">Tetrahymena thermophila (strain SB210)</name>
    <dbReference type="NCBI Taxonomy" id="312017"/>
    <lineage>
        <taxon>Eukaryota</taxon>
        <taxon>Sar</taxon>
        <taxon>Alveolata</taxon>
        <taxon>Ciliophora</taxon>
        <taxon>Intramacronucleata</taxon>
        <taxon>Oligohymenophorea</taxon>
        <taxon>Hymenostomatida</taxon>
        <taxon>Tetrahymenina</taxon>
        <taxon>Tetrahymenidae</taxon>
        <taxon>Tetrahymena</taxon>
    </lineage>
</organism>
<dbReference type="KEGG" id="tet:TTHERM_00711800"/>
<dbReference type="eggNOG" id="ENOG502S9G8">
    <property type="taxonomic scope" value="Eukaryota"/>
</dbReference>
<dbReference type="AlphaFoldDB" id="Q24D13"/>
<dbReference type="InParanoid" id="Q24D13"/>
<evidence type="ECO:0000313" key="4">
    <source>
        <dbReference type="Proteomes" id="UP000009168"/>
    </source>
</evidence>
<dbReference type="Proteomes" id="UP000009168">
    <property type="component" value="Unassembled WGS sequence"/>
</dbReference>
<proteinExistence type="predicted"/>
<feature type="region of interest" description="Disordered" evidence="2">
    <location>
        <begin position="74"/>
        <end position="94"/>
    </location>
</feature>
<dbReference type="HOGENOM" id="CLU_255301_0_0_1"/>
<reference evidence="4" key="1">
    <citation type="journal article" date="2006" name="PLoS Biol.">
        <title>Macronuclear genome sequence of the ciliate Tetrahymena thermophila, a model eukaryote.</title>
        <authorList>
            <person name="Eisen J.A."/>
            <person name="Coyne R.S."/>
            <person name="Wu M."/>
            <person name="Wu D."/>
            <person name="Thiagarajan M."/>
            <person name="Wortman J.R."/>
            <person name="Badger J.H."/>
            <person name="Ren Q."/>
            <person name="Amedeo P."/>
            <person name="Jones K.M."/>
            <person name="Tallon L.J."/>
            <person name="Delcher A.L."/>
            <person name="Salzberg S.L."/>
            <person name="Silva J.C."/>
            <person name="Haas B.J."/>
            <person name="Majoros W.H."/>
            <person name="Farzad M."/>
            <person name="Carlton J.M."/>
            <person name="Smith R.K. Jr."/>
            <person name="Garg J."/>
            <person name="Pearlman R.E."/>
            <person name="Karrer K.M."/>
            <person name="Sun L."/>
            <person name="Manning G."/>
            <person name="Elde N.C."/>
            <person name="Turkewitz A.P."/>
            <person name="Asai D.J."/>
            <person name="Wilkes D.E."/>
            <person name="Wang Y."/>
            <person name="Cai H."/>
            <person name="Collins K."/>
            <person name="Stewart B.A."/>
            <person name="Lee S.R."/>
            <person name="Wilamowska K."/>
            <person name="Weinberg Z."/>
            <person name="Ruzzo W.L."/>
            <person name="Wloga D."/>
            <person name="Gaertig J."/>
            <person name="Frankel J."/>
            <person name="Tsao C.-C."/>
            <person name="Gorovsky M.A."/>
            <person name="Keeling P.J."/>
            <person name="Waller R.F."/>
            <person name="Patron N.J."/>
            <person name="Cherry J.M."/>
            <person name="Stover N.A."/>
            <person name="Krieger C.J."/>
            <person name="del Toro C."/>
            <person name="Ryder H.F."/>
            <person name="Williamson S.C."/>
            <person name="Barbeau R.A."/>
            <person name="Hamilton E.P."/>
            <person name="Orias E."/>
        </authorList>
    </citation>
    <scope>NUCLEOTIDE SEQUENCE [LARGE SCALE GENOMIC DNA]</scope>
    <source>
        <strain evidence="4">SB210</strain>
    </source>
</reference>